<keyword evidence="2" id="KW-1185">Reference proteome</keyword>
<evidence type="ECO:0000313" key="2">
    <source>
        <dbReference type="Proteomes" id="UP000188533"/>
    </source>
</evidence>
<sequence>MVKERLRKDPEWATALLMMPNQALEKNNPRLDFLPRRQQLYRSSSSALAGALGPPSFDVNPSEHPAPLNDIHDIPPTPGVNDSVPEPMLATNEGFDTSRCCSVKGCTFVLSPDYSFKMCIQCRNRSKQQNVSNRRKWKAEGLASDQGVKVLRAHEDERRKLHGLPPLDGSPNELRTWEQSVVDGKVQLPLPG</sequence>
<reference evidence="1 2" key="1">
    <citation type="submission" date="2016-08" db="EMBL/GenBank/DDBJ databases">
        <authorList>
            <consortium name="Lentinula edodes genome sequencing consortium"/>
            <person name="Sakamoto Y."/>
            <person name="Nakade K."/>
            <person name="Sato S."/>
            <person name="Yoshida Y."/>
            <person name="Miyazaki K."/>
            <person name="Natsume S."/>
            <person name="Konno N."/>
        </authorList>
    </citation>
    <scope>NUCLEOTIDE SEQUENCE [LARGE SCALE GENOMIC DNA]</scope>
    <source>
        <strain evidence="1 2">NBRC 111202</strain>
    </source>
</reference>
<accession>A0A1Q3EA34</accession>
<dbReference type="Proteomes" id="UP000188533">
    <property type="component" value="Unassembled WGS sequence"/>
</dbReference>
<comment type="caution">
    <text evidence="1">The sequence shown here is derived from an EMBL/GenBank/DDBJ whole genome shotgun (WGS) entry which is preliminary data.</text>
</comment>
<organism evidence="1 2">
    <name type="scientific">Lentinula edodes</name>
    <name type="common">Shiitake mushroom</name>
    <name type="synonym">Lentinus edodes</name>
    <dbReference type="NCBI Taxonomy" id="5353"/>
    <lineage>
        <taxon>Eukaryota</taxon>
        <taxon>Fungi</taxon>
        <taxon>Dikarya</taxon>
        <taxon>Basidiomycota</taxon>
        <taxon>Agaricomycotina</taxon>
        <taxon>Agaricomycetes</taxon>
        <taxon>Agaricomycetidae</taxon>
        <taxon>Agaricales</taxon>
        <taxon>Marasmiineae</taxon>
        <taxon>Omphalotaceae</taxon>
        <taxon>Lentinula</taxon>
    </lineage>
</organism>
<dbReference type="AlphaFoldDB" id="A0A1Q3EA34"/>
<protein>
    <submittedName>
        <fullName evidence="1">Uncharacterized protein</fullName>
    </submittedName>
</protein>
<gene>
    <name evidence="1" type="ORF">LENED_005784</name>
</gene>
<dbReference type="EMBL" id="BDGU01000173">
    <property type="protein sequence ID" value="GAW04021.1"/>
    <property type="molecule type" value="Genomic_DNA"/>
</dbReference>
<name>A0A1Q3EA34_LENED</name>
<evidence type="ECO:0000313" key="1">
    <source>
        <dbReference type="EMBL" id="GAW04021.1"/>
    </source>
</evidence>
<reference evidence="1 2" key="2">
    <citation type="submission" date="2017-02" db="EMBL/GenBank/DDBJ databases">
        <title>A genome survey and senescence transcriptome analysis in Lentinula edodes.</title>
        <authorList>
            <person name="Sakamoto Y."/>
            <person name="Nakade K."/>
            <person name="Sato S."/>
            <person name="Yoshida Y."/>
            <person name="Miyazaki K."/>
            <person name="Natsume S."/>
            <person name="Konno N."/>
        </authorList>
    </citation>
    <scope>NUCLEOTIDE SEQUENCE [LARGE SCALE GENOMIC DNA]</scope>
    <source>
        <strain evidence="1 2">NBRC 111202</strain>
    </source>
</reference>
<proteinExistence type="predicted"/>
<dbReference type="STRING" id="5353.A0A1Q3EA34"/>